<proteinExistence type="predicted"/>
<gene>
    <name evidence="1" type="ORF">PoB_005664600</name>
</gene>
<keyword evidence="2" id="KW-1185">Reference proteome</keyword>
<dbReference type="Proteomes" id="UP000735302">
    <property type="component" value="Unassembled WGS sequence"/>
</dbReference>
<protein>
    <submittedName>
        <fullName evidence="1">Uncharacterized protein</fullName>
    </submittedName>
</protein>
<dbReference type="EMBL" id="BLXT01006225">
    <property type="protein sequence ID" value="GFO30141.1"/>
    <property type="molecule type" value="Genomic_DNA"/>
</dbReference>
<dbReference type="AlphaFoldDB" id="A0AAV4CBN0"/>
<reference evidence="1 2" key="1">
    <citation type="journal article" date="2021" name="Elife">
        <title>Chloroplast acquisition without the gene transfer in kleptoplastic sea slugs, Plakobranchus ocellatus.</title>
        <authorList>
            <person name="Maeda T."/>
            <person name="Takahashi S."/>
            <person name="Yoshida T."/>
            <person name="Shimamura S."/>
            <person name="Takaki Y."/>
            <person name="Nagai Y."/>
            <person name="Toyoda A."/>
            <person name="Suzuki Y."/>
            <person name="Arimoto A."/>
            <person name="Ishii H."/>
            <person name="Satoh N."/>
            <person name="Nishiyama T."/>
            <person name="Hasebe M."/>
            <person name="Maruyama T."/>
            <person name="Minagawa J."/>
            <person name="Obokata J."/>
            <person name="Shigenobu S."/>
        </authorList>
    </citation>
    <scope>NUCLEOTIDE SEQUENCE [LARGE SCALE GENOMIC DNA]</scope>
</reference>
<comment type="caution">
    <text evidence="1">The sequence shown here is derived from an EMBL/GenBank/DDBJ whole genome shotgun (WGS) entry which is preliminary data.</text>
</comment>
<evidence type="ECO:0000313" key="2">
    <source>
        <dbReference type="Proteomes" id="UP000735302"/>
    </source>
</evidence>
<organism evidence="1 2">
    <name type="scientific">Plakobranchus ocellatus</name>
    <dbReference type="NCBI Taxonomy" id="259542"/>
    <lineage>
        <taxon>Eukaryota</taxon>
        <taxon>Metazoa</taxon>
        <taxon>Spiralia</taxon>
        <taxon>Lophotrochozoa</taxon>
        <taxon>Mollusca</taxon>
        <taxon>Gastropoda</taxon>
        <taxon>Heterobranchia</taxon>
        <taxon>Euthyneura</taxon>
        <taxon>Panpulmonata</taxon>
        <taxon>Sacoglossa</taxon>
        <taxon>Placobranchoidea</taxon>
        <taxon>Plakobranchidae</taxon>
        <taxon>Plakobranchus</taxon>
    </lineage>
</organism>
<sequence>MRFATVPESQRTPATRECVLLGLGGASMDAQPAMLATSVKNVSHILLLLSPSSSFPPNPPPTPPPPPLTLDLNDTHQIHLLVLLGEFWGEGGGGWCDRALEQVICHDSTRYLLPNVGPIWPSASNLKVPPLVHRMIVN</sequence>
<accession>A0AAV4CBN0</accession>
<evidence type="ECO:0000313" key="1">
    <source>
        <dbReference type="EMBL" id="GFO30141.1"/>
    </source>
</evidence>
<name>A0AAV4CBN0_9GAST</name>